<keyword evidence="4" id="KW-1185">Reference proteome</keyword>
<dbReference type="SMART" id="SM00060">
    <property type="entry name" value="FN3"/>
    <property type="match status" value="2"/>
</dbReference>
<feature type="chain" id="PRO_5042914763" description="Fibronectin type-III domain-containing protein" evidence="1">
    <location>
        <begin position="17"/>
        <end position="209"/>
    </location>
</feature>
<dbReference type="Proteomes" id="UP001353858">
    <property type="component" value="Unassembled WGS sequence"/>
</dbReference>
<dbReference type="InterPro" id="IPR013783">
    <property type="entry name" value="Ig-like_fold"/>
</dbReference>
<evidence type="ECO:0000256" key="1">
    <source>
        <dbReference type="SAM" id="SignalP"/>
    </source>
</evidence>
<accession>A0AAN7PVV3</accession>
<evidence type="ECO:0000313" key="3">
    <source>
        <dbReference type="EMBL" id="KAK4877417.1"/>
    </source>
</evidence>
<comment type="caution">
    <text evidence="3">The sequence shown here is derived from an EMBL/GenBank/DDBJ whole genome shotgun (WGS) entry which is preliminary data.</text>
</comment>
<sequence length="209" mass="23786">MYVVLLVLLFKICVNAQLIPNSVTSVKTYQMSPQVMFLKWDRPNSQYILTHYDIQFSDIQNGYVDTEDYLCSVDGNETQVRLPPLPAYQSYRIYIYSIFTAIASKATIVDIALKGVGNYLPSKPDFVYEVDKSKGAVRVIWTPVSDLPGDCFYVHYKKTSDSDYINTNIICDKFDVVIDNLVGNEVYLFFIVASYGNAKTESNIKEINT</sequence>
<dbReference type="Gene3D" id="2.60.40.10">
    <property type="entry name" value="Immunoglobulins"/>
    <property type="match status" value="1"/>
</dbReference>
<dbReference type="EMBL" id="JARPUR010000004">
    <property type="protein sequence ID" value="KAK4877417.1"/>
    <property type="molecule type" value="Genomic_DNA"/>
</dbReference>
<organism evidence="3 4">
    <name type="scientific">Aquatica leii</name>
    <dbReference type="NCBI Taxonomy" id="1421715"/>
    <lineage>
        <taxon>Eukaryota</taxon>
        <taxon>Metazoa</taxon>
        <taxon>Ecdysozoa</taxon>
        <taxon>Arthropoda</taxon>
        <taxon>Hexapoda</taxon>
        <taxon>Insecta</taxon>
        <taxon>Pterygota</taxon>
        <taxon>Neoptera</taxon>
        <taxon>Endopterygota</taxon>
        <taxon>Coleoptera</taxon>
        <taxon>Polyphaga</taxon>
        <taxon>Elateriformia</taxon>
        <taxon>Elateroidea</taxon>
        <taxon>Lampyridae</taxon>
        <taxon>Luciolinae</taxon>
        <taxon>Aquatica</taxon>
    </lineage>
</organism>
<dbReference type="AlphaFoldDB" id="A0AAN7PVV3"/>
<dbReference type="InterPro" id="IPR036116">
    <property type="entry name" value="FN3_sf"/>
</dbReference>
<reference evidence="4" key="1">
    <citation type="submission" date="2023-01" db="EMBL/GenBank/DDBJ databases">
        <title>Key to firefly adult light organ development and bioluminescence: homeobox transcription factors regulate luciferase expression and transportation to peroxisome.</title>
        <authorList>
            <person name="Fu X."/>
        </authorList>
    </citation>
    <scope>NUCLEOTIDE SEQUENCE [LARGE SCALE GENOMIC DNA]</scope>
</reference>
<keyword evidence="1" id="KW-0732">Signal</keyword>
<protein>
    <recommendedName>
        <fullName evidence="2">Fibronectin type-III domain-containing protein</fullName>
    </recommendedName>
</protein>
<feature type="domain" description="Fibronectin type-III" evidence="2">
    <location>
        <begin position="121"/>
        <end position="202"/>
    </location>
</feature>
<evidence type="ECO:0000259" key="2">
    <source>
        <dbReference type="SMART" id="SM00060"/>
    </source>
</evidence>
<dbReference type="SUPFAM" id="SSF49265">
    <property type="entry name" value="Fibronectin type III"/>
    <property type="match status" value="2"/>
</dbReference>
<proteinExistence type="predicted"/>
<feature type="domain" description="Fibronectin type-III" evidence="2">
    <location>
        <begin position="20"/>
        <end position="104"/>
    </location>
</feature>
<evidence type="ECO:0000313" key="4">
    <source>
        <dbReference type="Proteomes" id="UP001353858"/>
    </source>
</evidence>
<gene>
    <name evidence="3" type="ORF">RN001_009923</name>
</gene>
<name>A0AAN7PVV3_9COLE</name>
<dbReference type="InterPro" id="IPR003961">
    <property type="entry name" value="FN3_dom"/>
</dbReference>
<feature type="signal peptide" evidence="1">
    <location>
        <begin position="1"/>
        <end position="16"/>
    </location>
</feature>